<dbReference type="InterPro" id="IPR044023">
    <property type="entry name" value="Ig_7"/>
</dbReference>
<evidence type="ECO:0000313" key="4">
    <source>
        <dbReference type="Proteomes" id="UP001210978"/>
    </source>
</evidence>
<keyword evidence="4" id="KW-1185">Reference proteome</keyword>
<organism evidence="3 4">
    <name type="scientific">Chryseobacterium camelliae</name>
    <dbReference type="NCBI Taxonomy" id="1265445"/>
    <lineage>
        <taxon>Bacteria</taxon>
        <taxon>Pseudomonadati</taxon>
        <taxon>Bacteroidota</taxon>
        <taxon>Flavobacteriia</taxon>
        <taxon>Flavobacteriales</taxon>
        <taxon>Weeksellaceae</taxon>
        <taxon>Chryseobacterium group</taxon>
        <taxon>Chryseobacterium</taxon>
    </lineage>
</organism>
<evidence type="ECO:0000256" key="1">
    <source>
        <dbReference type="ARBA" id="ARBA00022729"/>
    </source>
</evidence>
<dbReference type="InterPro" id="IPR013783">
    <property type="entry name" value="Ig-like_fold"/>
</dbReference>
<dbReference type="InterPro" id="IPR026444">
    <property type="entry name" value="Secre_tail"/>
</dbReference>
<accession>A0ABY7QHL2</accession>
<name>A0ABY7QHL2_9FLAO</name>
<dbReference type="Gene3D" id="2.60.40.10">
    <property type="entry name" value="Immunoglobulins"/>
    <property type="match status" value="1"/>
</dbReference>
<evidence type="ECO:0000259" key="2">
    <source>
        <dbReference type="PROSITE" id="PS50853"/>
    </source>
</evidence>
<proteinExistence type="predicted"/>
<protein>
    <submittedName>
        <fullName evidence="3">T9SS type A sorting domain-containing protein</fullName>
    </submittedName>
</protein>
<dbReference type="NCBIfam" id="TIGR04183">
    <property type="entry name" value="Por_Secre_tail"/>
    <property type="match status" value="1"/>
</dbReference>
<gene>
    <name evidence="3" type="ORF">PFY12_08360</name>
</gene>
<dbReference type="InterPro" id="IPR003961">
    <property type="entry name" value="FN3_dom"/>
</dbReference>
<feature type="domain" description="Fibronectin type-III" evidence="2">
    <location>
        <begin position="273"/>
        <end position="373"/>
    </location>
</feature>
<dbReference type="RefSeq" id="WP_271147485.1">
    <property type="nucleotide sequence ID" value="NZ_CP115859.1"/>
</dbReference>
<reference evidence="3 4" key="1">
    <citation type="submission" date="2023-01" db="EMBL/GenBank/DDBJ databases">
        <title>Complete genome of Chryseobacterium camelliae VAN22-5A.</title>
        <authorList>
            <person name="Zong G."/>
            <person name="Cao G."/>
        </authorList>
    </citation>
    <scope>NUCLEOTIDE SEQUENCE [LARGE SCALE GENOMIC DNA]</scope>
    <source>
        <strain evidence="3 4">VAN22-5A</strain>
    </source>
</reference>
<evidence type="ECO:0000313" key="3">
    <source>
        <dbReference type="EMBL" id="WBV59077.1"/>
    </source>
</evidence>
<dbReference type="SUPFAM" id="SSF49265">
    <property type="entry name" value="Fibronectin type III"/>
    <property type="match status" value="1"/>
</dbReference>
<dbReference type="InterPro" id="IPR036116">
    <property type="entry name" value="FN3_sf"/>
</dbReference>
<dbReference type="Proteomes" id="UP001210978">
    <property type="component" value="Chromosome"/>
</dbReference>
<sequence>MKHFYNLKVFKHSQKRNLKTAALCSLFLIGSYASIDAQAKAYSFAQSTGTFTAVTGGTVLGTATASTGAASLYNVFYPVTMPFSFNYNGKVYSSLKVASNGYISFGGTADPTDNTPISGTEDWDGAVSAWGRSNQAVYNVSNTTGDIRWETVGTAPNREMVIQWTNFKPIYSTVTTYIYAFSFQIRLKETSNQIVTTYNSGSYLSGSTTITGTAQIGLRGATNSDYNNRLNTSTLAFTSATSGTSNTSTQYFNTSSTAASGMPPAGLTYTWTPPTCFAPTLTTGSATTNSITVNWTAPTPTPGSYDVYYNTTGAVPTSTTTPTQTNVTGTTATIPSLAGATTHYVWVRSGCGTGNTSSWTLMPIKLTTQCQPAALQSTNGATVCPGNTATLTASTTAGANIKWYDSATGGTQLATGNSYTTPVLTSTTNYWVSTAQSQNMTGGKSAPVSVTGNTGVSSLGLIIDANKDMVVNTVDIYPYTTTAANAGTGAGTVTINLVNSGGTILQTNTYTVNVAYTAATAAASPPTTISLNYNVPAGTGYKLVVTAKSSTISGFIRENDESNFSFPYIIGDICSLNTTTSGYYYYLYNLNVTSACESSRTQVTATVDSAGCLGTSETEAKETVKVHPNPFTEIININKAELVKTAKIMDVSGKLIRTINNPQSSINLQDISEGLYVLALEMKDGTQQSIKIIKK</sequence>
<dbReference type="Pfam" id="PF18962">
    <property type="entry name" value="Por_Secre_tail"/>
    <property type="match status" value="1"/>
</dbReference>
<dbReference type="Pfam" id="PF19081">
    <property type="entry name" value="Ig_7"/>
    <property type="match status" value="1"/>
</dbReference>
<dbReference type="EMBL" id="CP115859">
    <property type="protein sequence ID" value="WBV59077.1"/>
    <property type="molecule type" value="Genomic_DNA"/>
</dbReference>
<keyword evidence="1" id="KW-0732">Signal</keyword>
<dbReference type="PROSITE" id="PS50853">
    <property type="entry name" value="FN3"/>
    <property type="match status" value="1"/>
</dbReference>